<dbReference type="InterPro" id="IPR044492">
    <property type="entry name" value="P_typ_ATPase_HD_dom"/>
</dbReference>
<dbReference type="EMBL" id="ML178825">
    <property type="protein sequence ID" value="TFL01470.1"/>
    <property type="molecule type" value="Genomic_DNA"/>
</dbReference>
<feature type="transmembrane region" description="Helical" evidence="11">
    <location>
        <begin position="899"/>
        <end position="928"/>
    </location>
</feature>
<dbReference type="InterPro" id="IPR008250">
    <property type="entry name" value="ATPase_P-typ_transduc_dom_A_sf"/>
</dbReference>
<dbReference type="PANTHER" id="PTHR42861">
    <property type="entry name" value="CALCIUM-TRANSPORTING ATPASE"/>
    <property type="match status" value="1"/>
</dbReference>
<dbReference type="PRINTS" id="PR00120">
    <property type="entry name" value="HATPASE"/>
</dbReference>
<dbReference type="GO" id="GO:0016020">
    <property type="term" value="C:membrane"/>
    <property type="evidence" value="ECO:0007669"/>
    <property type="project" value="InterPro"/>
</dbReference>
<evidence type="ECO:0000256" key="5">
    <source>
        <dbReference type="ARBA" id="ARBA00022840"/>
    </source>
</evidence>
<dbReference type="SUPFAM" id="SSF81665">
    <property type="entry name" value="Calcium ATPase, transmembrane domain M"/>
    <property type="match status" value="1"/>
</dbReference>
<keyword evidence="4" id="KW-0547">Nucleotide-binding</keyword>
<dbReference type="SFLD" id="SFLDS00003">
    <property type="entry name" value="Haloacid_Dehalogenase"/>
    <property type="match status" value="1"/>
</dbReference>
<accession>A0A5C3QJZ3</accession>
<reference evidence="13 14" key="1">
    <citation type="journal article" date="2019" name="Nat. Ecol. Evol.">
        <title>Megaphylogeny resolves global patterns of mushroom evolution.</title>
        <authorList>
            <person name="Varga T."/>
            <person name="Krizsan K."/>
            <person name="Foldi C."/>
            <person name="Dima B."/>
            <person name="Sanchez-Garcia M."/>
            <person name="Sanchez-Ramirez S."/>
            <person name="Szollosi G.J."/>
            <person name="Szarkandi J.G."/>
            <person name="Papp V."/>
            <person name="Albert L."/>
            <person name="Andreopoulos W."/>
            <person name="Angelini C."/>
            <person name="Antonin V."/>
            <person name="Barry K.W."/>
            <person name="Bougher N.L."/>
            <person name="Buchanan P."/>
            <person name="Buyck B."/>
            <person name="Bense V."/>
            <person name="Catcheside P."/>
            <person name="Chovatia M."/>
            <person name="Cooper J."/>
            <person name="Damon W."/>
            <person name="Desjardin D."/>
            <person name="Finy P."/>
            <person name="Geml J."/>
            <person name="Haridas S."/>
            <person name="Hughes K."/>
            <person name="Justo A."/>
            <person name="Karasinski D."/>
            <person name="Kautmanova I."/>
            <person name="Kiss B."/>
            <person name="Kocsube S."/>
            <person name="Kotiranta H."/>
            <person name="LaButti K.M."/>
            <person name="Lechner B.E."/>
            <person name="Liimatainen K."/>
            <person name="Lipzen A."/>
            <person name="Lukacs Z."/>
            <person name="Mihaltcheva S."/>
            <person name="Morgado L.N."/>
            <person name="Niskanen T."/>
            <person name="Noordeloos M.E."/>
            <person name="Ohm R.A."/>
            <person name="Ortiz-Santana B."/>
            <person name="Ovrebo C."/>
            <person name="Racz N."/>
            <person name="Riley R."/>
            <person name="Savchenko A."/>
            <person name="Shiryaev A."/>
            <person name="Soop K."/>
            <person name="Spirin V."/>
            <person name="Szebenyi C."/>
            <person name="Tomsovsky M."/>
            <person name="Tulloss R.E."/>
            <person name="Uehling J."/>
            <person name="Grigoriev I.V."/>
            <person name="Vagvolgyi C."/>
            <person name="Papp T."/>
            <person name="Martin F.M."/>
            <person name="Miettinen O."/>
            <person name="Hibbett D.S."/>
            <person name="Nagy L.G."/>
        </authorList>
    </citation>
    <scope>NUCLEOTIDE SEQUENCE [LARGE SCALE GENOMIC DNA]</scope>
    <source>
        <strain evidence="13 14">CBS 309.79</strain>
    </source>
</reference>
<dbReference type="FunFam" id="3.40.50.1000:FF:000193">
    <property type="entry name" value="Plasma membrane calcium-transporting ATPase 2"/>
    <property type="match status" value="1"/>
</dbReference>
<feature type="transmembrane region" description="Helical" evidence="11">
    <location>
        <begin position="325"/>
        <end position="348"/>
    </location>
</feature>
<evidence type="ECO:0000256" key="1">
    <source>
        <dbReference type="ARBA" id="ARBA00004127"/>
    </source>
</evidence>
<dbReference type="GO" id="GO:0005524">
    <property type="term" value="F:ATP binding"/>
    <property type="evidence" value="ECO:0007669"/>
    <property type="project" value="UniProtKB-KW"/>
</dbReference>
<dbReference type="SFLD" id="SFLDG00002">
    <property type="entry name" value="C1.7:_P-type_atpase_like"/>
    <property type="match status" value="1"/>
</dbReference>
<dbReference type="InterPro" id="IPR006068">
    <property type="entry name" value="ATPase_P-typ_cation-transptr_C"/>
</dbReference>
<dbReference type="STRING" id="1884261.A0A5C3QJZ3"/>
<dbReference type="Gene3D" id="1.20.1110.10">
    <property type="entry name" value="Calcium-transporting ATPase, transmembrane domain"/>
    <property type="match status" value="1"/>
</dbReference>
<gene>
    <name evidence="13" type="ORF">BDV98DRAFT_650132</name>
</gene>
<dbReference type="FunFam" id="2.70.150.10:FF:000160">
    <property type="entry name" value="Sarcoplasmic/endoplasmic reticulum calcium ATPase 1"/>
    <property type="match status" value="1"/>
</dbReference>
<keyword evidence="7" id="KW-1278">Translocase</keyword>
<dbReference type="SUPFAM" id="SSF81660">
    <property type="entry name" value="Metal cation-transporting ATPase, ATP-binding domain N"/>
    <property type="match status" value="1"/>
</dbReference>
<dbReference type="SUPFAM" id="SSF56784">
    <property type="entry name" value="HAD-like"/>
    <property type="match status" value="1"/>
</dbReference>
<dbReference type="InterPro" id="IPR004014">
    <property type="entry name" value="ATPase_P-typ_cation-transptr_N"/>
</dbReference>
<dbReference type="InterPro" id="IPR059000">
    <property type="entry name" value="ATPase_P-type_domA"/>
</dbReference>
<dbReference type="InterPro" id="IPR036412">
    <property type="entry name" value="HAD-like_sf"/>
</dbReference>
<dbReference type="Proteomes" id="UP000305067">
    <property type="component" value="Unassembled WGS sequence"/>
</dbReference>
<dbReference type="SFLD" id="SFLDF00027">
    <property type="entry name" value="p-type_atpase"/>
    <property type="match status" value="1"/>
</dbReference>
<dbReference type="Pfam" id="PF00690">
    <property type="entry name" value="Cation_ATPase_N"/>
    <property type="match status" value="1"/>
</dbReference>
<dbReference type="GO" id="GO:0012505">
    <property type="term" value="C:endomembrane system"/>
    <property type="evidence" value="ECO:0007669"/>
    <property type="project" value="UniProtKB-SubCell"/>
</dbReference>
<dbReference type="NCBIfam" id="TIGR01494">
    <property type="entry name" value="ATPase_P-type"/>
    <property type="match status" value="3"/>
</dbReference>
<evidence type="ECO:0000256" key="4">
    <source>
        <dbReference type="ARBA" id="ARBA00022741"/>
    </source>
</evidence>
<keyword evidence="2" id="KW-0597">Phosphoprotein</keyword>
<dbReference type="GO" id="GO:0030001">
    <property type="term" value="P:metal ion transport"/>
    <property type="evidence" value="ECO:0007669"/>
    <property type="project" value="UniProtKB-ARBA"/>
</dbReference>
<feature type="transmembrane region" description="Helical" evidence="11">
    <location>
        <begin position="996"/>
        <end position="1017"/>
    </location>
</feature>
<feature type="transmembrane region" description="Helical" evidence="11">
    <location>
        <begin position="86"/>
        <end position="109"/>
    </location>
</feature>
<sequence length="1078" mass="117151">MGFGKDKDNLKLNSRSNTTMSVTVAPKEGNFESLIPSVHTANIDDFADNIGTNQRDGLSKNEASRRLEQCGENLLKDTHKVSAINVLIGQLANALTLVLFAALILSFAVQDFVEGAVIAAVILLNTVVGFFQEYRAEKTMDSLRQLSSPTASVVRNGESMAIPAKDVVPGDLISVKTGDVIPADLRMLFVSNLEISEQLLTGESLPVAKVVEPMHDPELNMPIGDRINLCYSSTVVTKGRGTGIVFGTGMKTEVGKIAEAMGNKKPKNVSAKARVADSILSFLGLRNRTPLQIKLSKLAYILFGCAIILAIIVFGAARFDITNEVILYAIAVAIAIIPESLIAVLTLTMAVGTKRMAKANVIVRKLDALENLGGVTDICSDKTGTLTLGQMSVRSFWLPAENPSDQRTYSTETKNNAIEPIGEVKDDSSGEILKIGALDDGLAQAIRVASLCNIANIHKNLKGEWKASGDPTEVALQVFATKLGYGQPSLSASALAQEAERAKPLNSNVVDEEKNEEDSEEGQSEKKEKQIWFADGQNDKNKPKRFDLKTEFPFSSSVKRMSTIYLDKEQPGVAVIMIKGAVERLIDCATTYIPNPHTDPTTTAPLTDAARQMFADKAEELATQGLRVIALGQRLASLESGFKIEGAQREEVEKDICLLGLTGIFDPPRPETVGAVRACKKAGIVVHMLTGDHITTAKAIAEAVEILPKDAPKSMFMTATEFDKLTDDEVDALPELPLVIARCAPETKVRMIHAGKRRGRHLSMSGDGVNDSPALKLAPVGIAMGMAGSDVAKDASDLVLTDDNFDSIRAAVQEGRRIFVNIQRFILHLLTTNVAEVLLLVLGLAFIDDSQHSVFPLSPLGVLWVNMLTSSPPAFGLGLEPAEASIMLRPPHDLKHGVFTWPIVVDTMAYGFVMGSTCLLSFVIVVYGRGDGNLGEGCNHDSSAVCNLVFRGRSTVFATLIFQILLYALELKSFDRSMFALTPGRPFWVDLWQNKVLLFACIGGMFTVLLPIYIPGFNDRVLYQAPIDWEWGLVFGMTFVFVAFCEVWKLVRKPIYKRAGWWKEMSDKTGKDNVANLG</sequence>
<keyword evidence="14" id="KW-1185">Reference proteome</keyword>
<dbReference type="InterPro" id="IPR023299">
    <property type="entry name" value="ATPase_P-typ_cyto_dom_N"/>
</dbReference>
<keyword evidence="3 11" id="KW-0812">Transmembrane</keyword>
<feature type="transmembrane region" description="Helical" evidence="11">
    <location>
        <begin position="825"/>
        <end position="847"/>
    </location>
</feature>
<proteinExistence type="predicted"/>
<dbReference type="Pfam" id="PF13246">
    <property type="entry name" value="Cation_ATPase"/>
    <property type="match status" value="1"/>
</dbReference>
<name>A0A5C3QJZ3_9AGAR</name>
<dbReference type="PROSITE" id="PS00154">
    <property type="entry name" value="ATPASE_E1_E2"/>
    <property type="match status" value="1"/>
</dbReference>
<feature type="transmembrane region" description="Helical" evidence="11">
    <location>
        <begin position="115"/>
        <end position="134"/>
    </location>
</feature>
<evidence type="ECO:0000256" key="10">
    <source>
        <dbReference type="SAM" id="MobiDB-lite"/>
    </source>
</evidence>
<comment type="subcellular location">
    <subcellularLocation>
        <location evidence="1">Endomembrane system</location>
        <topology evidence="1">Multi-pass membrane protein</topology>
    </subcellularLocation>
</comment>
<dbReference type="OrthoDB" id="3352408at2759"/>
<dbReference type="AlphaFoldDB" id="A0A5C3QJZ3"/>
<evidence type="ECO:0000256" key="8">
    <source>
        <dbReference type="ARBA" id="ARBA00022989"/>
    </source>
</evidence>
<evidence type="ECO:0000256" key="9">
    <source>
        <dbReference type="ARBA" id="ARBA00023136"/>
    </source>
</evidence>
<evidence type="ECO:0000256" key="2">
    <source>
        <dbReference type="ARBA" id="ARBA00022553"/>
    </source>
</evidence>
<dbReference type="InterPro" id="IPR023214">
    <property type="entry name" value="HAD_sf"/>
</dbReference>
<feature type="transmembrane region" description="Helical" evidence="11">
    <location>
        <begin position="298"/>
        <end position="319"/>
    </location>
</feature>
<evidence type="ECO:0000256" key="11">
    <source>
        <dbReference type="SAM" id="Phobius"/>
    </source>
</evidence>
<dbReference type="SMART" id="SM00831">
    <property type="entry name" value="Cation_ATPase_N"/>
    <property type="match status" value="1"/>
</dbReference>
<evidence type="ECO:0000256" key="7">
    <source>
        <dbReference type="ARBA" id="ARBA00022967"/>
    </source>
</evidence>
<keyword evidence="6" id="KW-0460">Magnesium</keyword>
<organism evidence="13 14">
    <name type="scientific">Pterulicium gracile</name>
    <dbReference type="NCBI Taxonomy" id="1884261"/>
    <lineage>
        <taxon>Eukaryota</taxon>
        <taxon>Fungi</taxon>
        <taxon>Dikarya</taxon>
        <taxon>Basidiomycota</taxon>
        <taxon>Agaricomycotina</taxon>
        <taxon>Agaricomycetes</taxon>
        <taxon>Agaricomycetidae</taxon>
        <taxon>Agaricales</taxon>
        <taxon>Pleurotineae</taxon>
        <taxon>Pterulaceae</taxon>
        <taxon>Pterulicium</taxon>
    </lineage>
</organism>
<protein>
    <submittedName>
        <fullName evidence="13">Sodium transport ATPase</fullName>
    </submittedName>
</protein>
<keyword evidence="5" id="KW-0067">ATP-binding</keyword>
<dbReference type="InterPro" id="IPR018303">
    <property type="entry name" value="ATPase_P-typ_P_site"/>
</dbReference>
<evidence type="ECO:0000259" key="12">
    <source>
        <dbReference type="SMART" id="SM00831"/>
    </source>
</evidence>
<dbReference type="Pfam" id="PF00122">
    <property type="entry name" value="E1-E2_ATPase"/>
    <property type="match status" value="1"/>
</dbReference>
<dbReference type="Gene3D" id="3.40.50.1000">
    <property type="entry name" value="HAD superfamily/HAD-like"/>
    <property type="match status" value="1"/>
</dbReference>
<dbReference type="GO" id="GO:0016887">
    <property type="term" value="F:ATP hydrolysis activity"/>
    <property type="evidence" value="ECO:0007669"/>
    <property type="project" value="InterPro"/>
</dbReference>
<dbReference type="PRINTS" id="PR00119">
    <property type="entry name" value="CATATPASE"/>
</dbReference>
<dbReference type="Gene3D" id="2.70.150.10">
    <property type="entry name" value="Calcium-transporting ATPase, cytoplasmic transduction domain A"/>
    <property type="match status" value="1"/>
</dbReference>
<feature type="region of interest" description="Disordered" evidence="10">
    <location>
        <begin position="496"/>
        <end position="545"/>
    </location>
</feature>
<evidence type="ECO:0000256" key="6">
    <source>
        <dbReference type="ARBA" id="ARBA00022842"/>
    </source>
</evidence>
<evidence type="ECO:0000313" key="14">
    <source>
        <dbReference type="Proteomes" id="UP000305067"/>
    </source>
</evidence>
<keyword evidence="9 11" id="KW-0472">Membrane</keyword>
<evidence type="ECO:0000313" key="13">
    <source>
        <dbReference type="EMBL" id="TFL01470.1"/>
    </source>
</evidence>
<dbReference type="InterPro" id="IPR023298">
    <property type="entry name" value="ATPase_P-typ_TM_dom_sf"/>
</dbReference>
<feature type="transmembrane region" description="Helical" evidence="11">
    <location>
        <begin position="1029"/>
        <end position="1048"/>
    </location>
</feature>
<dbReference type="InterPro" id="IPR001757">
    <property type="entry name" value="P_typ_ATPase"/>
</dbReference>
<dbReference type="SUPFAM" id="SSF81653">
    <property type="entry name" value="Calcium ATPase, transduction domain A"/>
    <property type="match status" value="1"/>
</dbReference>
<evidence type="ECO:0000256" key="3">
    <source>
        <dbReference type="ARBA" id="ARBA00022692"/>
    </source>
</evidence>
<dbReference type="Gene3D" id="3.40.1110.10">
    <property type="entry name" value="Calcium-transporting ATPase, cytoplasmic domain N"/>
    <property type="match status" value="1"/>
</dbReference>
<feature type="domain" description="Cation-transporting P-type ATPase N-terminal" evidence="12">
    <location>
        <begin position="37"/>
        <end position="111"/>
    </location>
</feature>
<keyword evidence="8 11" id="KW-1133">Transmembrane helix</keyword>
<feature type="compositionally biased region" description="Acidic residues" evidence="10">
    <location>
        <begin position="513"/>
        <end position="522"/>
    </location>
</feature>
<dbReference type="Pfam" id="PF00689">
    <property type="entry name" value="Cation_ATPase_C"/>
    <property type="match status" value="1"/>
</dbReference>